<dbReference type="Pfam" id="PF11443">
    <property type="entry name" value="DUF2828"/>
    <property type="match status" value="1"/>
</dbReference>
<dbReference type="InterPro" id="IPR011205">
    <property type="entry name" value="UCP015417_vWA"/>
</dbReference>
<dbReference type="InterPro" id="IPR058580">
    <property type="entry name" value="DUF2828"/>
</dbReference>
<dbReference type="PANTHER" id="PTHR31373">
    <property type="entry name" value="OS06G0652100 PROTEIN"/>
    <property type="match status" value="1"/>
</dbReference>
<evidence type="ECO:0000259" key="1">
    <source>
        <dbReference type="Pfam" id="PF11443"/>
    </source>
</evidence>
<evidence type="ECO:0000313" key="3">
    <source>
        <dbReference type="EMBL" id="CAB4290638.1"/>
    </source>
</evidence>
<feature type="domain" description="DUF7788" evidence="2">
    <location>
        <begin position="217"/>
        <end position="306"/>
    </location>
</feature>
<sequence length="354" mass="40413">MFPRHNFEEYKDVEEAHYSYRVRDRLRKQVLSPLRKALECSTAAKQNNKSSSSFKNRKALIALEIYRKIIGCGVGGVYDESKLSFKICMKLVDMLLRKKTIFNMCFGDHLNLPHQVVASLEKEHGGCDDEIAKLQWRRLVHELQNTGKLRNCIAVCDLPESKRGTLKEMVCISMGCWFRSSAKNHGKVMFSRSAISQGCTKLKETILSPNIAIAEGNAKVPKRIFVFTYRDFEKASRNNWVRDFKEALDNYRKRGYFNVPHLMFWNLNNPIAKPEEIGRPVKNHNVGTKLTGFSNTLLSLFFKGEIDSRTYAGQVHGAFGGIDVLSGLRLVPKGEDVMKWAVSTEELTSLFVFD</sequence>
<dbReference type="Pfam" id="PF25043">
    <property type="entry name" value="DUF7788"/>
    <property type="match status" value="1"/>
</dbReference>
<dbReference type="EMBL" id="CAEKDK010000008">
    <property type="protein sequence ID" value="CAB4290638.1"/>
    <property type="molecule type" value="Genomic_DNA"/>
</dbReference>
<evidence type="ECO:0000313" key="4">
    <source>
        <dbReference type="Proteomes" id="UP000507222"/>
    </source>
</evidence>
<organism evidence="3 4">
    <name type="scientific">Prunus armeniaca</name>
    <name type="common">Apricot</name>
    <name type="synonym">Armeniaca vulgaris</name>
    <dbReference type="NCBI Taxonomy" id="36596"/>
    <lineage>
        <taxon>Eukaryota</taxon>
        <taxon>Viridiplantae</taxon>
        <taxon>Streptophyta</taxon>
        <taxon>Embryophyta</taxon>
        <taxon>Tracheophyta</taxon>
        <taxon>Spermatophyta</taxon>
        <taxon>Magnoliopsida</taxon>
        <taxon>eudicotyledons</taxon>
        <taxon>Gunneridae</taxon>
        <taxon>Pentapetalae</taxon>
        <taxon>rosids</taxon>
        <taxon>fabids</taxon>
        <taxon>Rosales</taxon>
        <taxon>Rosaceae</taxon>
        <taxon>Amygdaloideae</taxon>
        <taxon>Amygdaleae</taxon>
        <taxon>Prunus</taxon>
    </lineage>
</organism>
<dbReference type="InterPro" id="IPR056690">
    <property type="entry name" value="DUF7788"/>
</dbReference>
<reference evidence="3 4" key="1">
    <citation type="submission" date="2020-05" db="EMBL/GenBank/DDBJ databases">
        <authorList>
            <person name="Campoy J."/>
            <person name="Schneeberger K."/>
            <person name="Spophaly S."/>
        </authorList>
    </citation>
    <scope>NUCLEOTIDE SEQUENCE [LARGE SCALE GENOMIC DNA]</scope>
    <source>
        <strain evidence="3">PruArmRojPasFocal</strain>
    </source>
</reference>
<accession>A0A6J5VXR6</accession>
<dbReference type="PANTHER" id="PTHR31373:SF17">
    <property type="entry name" value="OS06G0652100 PROTEIN"/>
    <property type="match status" value="1"/>
</dbReference>
<gene>
    <name evidence="3" type="ORF">CURHAP_LOCUS50738</name>
</gene>
<dbReference type="AlphaFoldDB" id="A0A6J5VXR6"/>
<evidence type="ECO:0000259" key="2">
    <source>
        <dbReference type="Pfam" id="PF25043"/>
    </source>
</evidence>
<protein>
    <submittedName>
        <fullName evidence="3">Uncharacterized protein</fullName>
    </submittedName>
</protein>
<feature type="domain" description="DUF2828" evidence="1">
    <location>
        <begin position="1"/>
        <end position="67"/>
    </location>
</feature>
<proteinExistence type="predicted"/>
<name>A0A6J5VXR6_PRUAR</name>
<dbReference type="Proteomes" id="UP000507222">
    <property type="component" value="Unassembled WGS sequence"/>
</dbReference>